<feature type="transmembrane region" description="Helical" evidence="1">
    <location>
        <begin position="12"/>
        <end position="35"/>
    </location>
</feature>
<evidence type="ECO:0000313" key="4">
    <source>
        <dbReference type="EMBL" id="MBK9981246.1"/>
    </source>
</evidence>
<dbReference type="Proteomes" id="UP000808337">
    <property type="component" value="Unassembled WGS sequence"/>
</dbReference>
<reference evidence="4 5" key="1">
    <citation type="submission" date="2020-10" db="EMBL/GenBank/DDBJ databases">
        <title>Connecting structure to function with the recovery of over 1000 high-quality activated sludge metagenome-assembled genomes encoding full-length rRNA genes using long-read sequencing.</title>
        <authorList>
            <person name="Singleton C.M."/>
            <person name="Petriglieri F."/>
            <person name="Kristensen J.M."/>
            <person name="Kirkegaard R.H."/>
            <person name="Michaelsen T.Y."/>
            <person name="Andersen M.H."/>
            <person name="Karst S.M."/>
            <person name="Dueholm M.S."/>
            <person name="Nielsen P.H."/>
            <person name="Albertsen M."/>
        </authorList>
    </citation>
    <scope>NUCLEOTIDE SEQUENCE [LARGE SCALE GENOMIC DNA]</scope>
    <source>
        <strain evidence="4">Ribe_18-Q3-R11-54_MAXAC.273</strain>
    </source>
</reference>
<keyword evidence="1" id="KW-1133">Transmembrane helix</keyword>
<organism evidence="4 5">
    <name type="scientific">Candidatus Opimibacter skivensis</name>
    <dbReference type="NCBI Taxonomy" id="2982028"/>
    <lineage>
        <taxon>Bacteria</taxon>
        <taxon>Pseudomonadati</taxon>
        <taxon>Bacteroidota</taxon>
        <taxon>Saprospiria</taxon>
        <taxon>Saprospirales</taxon>
        <taxon>Saprospiraceae</taxon>
        <taxon>Candidatus Opimibacter</taxon>
    </lineage>
</organism>
<dbReference type="Pfam" id="PF23357">
    <property type="entry name" value="DUF7088"/>
    <property type="match status" value="1"/>
</dbReference>
<evidence type="ECO:0000259" key="3">
    <source>
        <dbReference type="Pfam" id="PF23357"/>
    </source>
</evidence>
<name>A0A9D7SSL4_9BACT</name>
<dbReference type="EMBL" id="JADKGY010000001">
    <property type="protein sequence ID" value="MBK9981246.1"/>
    <property type="molecule type" value="Genomic_DNA"/>
</dbReference>
<comment type="caution">
    <text evidence="4">The sequence shown here is derived from an EMBL/GenBank/DDBJ whole genome shotgun (WGS) entry which is preliminary data.</text>
</comment>
<dbReference type="Pfam" id="PF09822">
    <property type="entry name" value="ABC_transp_aux"/>
    <property type="match status" value="1"/>
</dbReference>
<dbReference type="InterPro" id="IPR019863">
    <property type="entry name" value="Motility-assoc_ABC-rel_GldG"/>
</dbReference>
<dbReference type="AlphaFoldDB" id="A0A9D7SSL4"/>
<feature type="transmembrane region" description="Helical" evidence="1">
    <location>
        <begin position="541"/>
        <end position="563"/>
    </location>
</feature>
<dbReference type="InterPro" id="IPR019196">
    <property type="entry name" value="ABC_transp_unknown"/>
</dbReference>
<accession>A0A9D7SSL4</accession>
<feature type="domain" description="DUF7088" evidence="3">
    <location>
        <begin position="42"/>
        <end position="149"/>
    </location>
</feature>
<keyword evidence="1" id="KW-0812">Transmembrane</keyword>
<dbReference type="NCBIfam" id="TIGR03521">
    <property type="entry name" value="GldG"/>
    <property type="match status" value="1"/>
</dbReference>
<evidence type="ECO:0000256" key="1">
    <source>
        <dbReference type="SAM" id="Phobius"/>
    </source>
</evidence>
<feature type="domain" description="ABC-type uncharacterised transport system" evidence="2">
    <location>
        <begin position="200"/>
        <end position="506"/>
    </location>
</feature>
<protein>
    <submittedName>
        <fullName evidence="4">Gliding motility-associated ABC transporter substrate-binding protein GldG</fullName>
    </submittedName>
</protein>
<evidence type="ECO:0000259" key="2">
    <source>
        <dbReference type="Pfam" id="PF09822"/>
    </source>
</evidence>
<gene>
    <name evidence="4" type="primary">gldG</name>
    <name evidence="4" type="ORF">IPP15_02275</name>
</gene>
<sequence length="573" mass="64912">MSKNLLSSAHRKVSTTAFLISGILIFVYILSQWLYVSIDATEERRFTLAPATKQLLKSLDDRIYIKVLLAGKFPAGFKRLQESTEDILRRFAQVNPDIQYNFDNPNIGTVDEINARRKQLKAAGLIPTQLRVSDASSESTQEIYPFAIINYGSRSIPVPLLQDDIPGADKDVIINNSISLLEYKIADGIQKIKRKSQVLIAFSMGQGELTHQQTASIEKDLQNEYVINRINLDSVVEIPQDIRALIIAKPREKFSEIQLFMLDQYVMHGGNIMFLIDPLNVSLDSININKYYIPPPYELGLDPLLFKYGARVNPNLVLDLQCTRIPMVVGMQGDKVQTELYPWYYYPLITSTSDHPITKGLDRIQLEFPSSIDTIQTASHIKKTILLTSSKYSRLQLTPVRLNFAILHEQLDPTLFNKGPQGFAVMLEGSFQSMFQNRLSAEQMEVLHTAGLEFKGSTDKSKVMIVTDGDIIKNLVNPNSGEPAPLGYNKYENTTFTGNRDFLLNSLEYMLDESGVLEARLKDVKLRLLDSVKAREEGVRWQLINILGPLALIFILGMAYQFFRKRKFGKLTN</sequence>
<dbReference type="InterPro" id="IPR055396">
    <property type="entry name" value="DUF7088"/>
</dbReference>
<keyword evidence="1" id="KW-0472">Membrane</keyword>
<proteinExistence type="predicted"/>
<evidence type="ECO:0000313" key="5">
    <source>
        <dbReference type="Proteomes" id="UP000808337"/>
    </source>
</evidence>